<evidence type="ECO:0008006" key="5">
    <source>
        <dbReference type="Google" id="ProtNLM"/>
    </source>
</evidence>
<dbReference type="GO" id="GO:0004623">
    <property type="term" value="F:phospholipase A2 activity"/>
    <property type="evidence" value="ECO:0007669"/>
    <property type="project" value="InterPro"/>
</dbReference>
<proteinExistence type="predicted"/>
<dbReference type="GeneID" id="91518927"/>
<dbReference type="Gene3D" id="1.20.90.10">
    <property type="entry name" value="Phospholipase A2 domain"/>
    <property type="match status" value="1"/>
</dbReference>
<dbReference type="AlphaFoldDB" id="U5E662"/>
<dbReference type="eggNOG" id="ENOG503330I">
    <property type="taxonomic scope" value="Bacteria"/>
</dbReference>
<keyword evidence="1" id="KW-0472">Membrane</keyword>
<name>U5E662_NOCAS</name>
<protein>
    <recommendedName>
        <fullName evidence="5">Phospholipase A2</fullName>
    </recommendedName>
</protein>
<dbReference type="EMBL" id="BAFO02000005">
    <property type="protein sequence ID" value="GAD81798.1"/>
    <property type="molecule type" value="Genomic_DNA"/>
</dbReference>
<dbReference type="GO" id="GO:0006644">
    <property type="term" value="P:phospholipid metabolic process"/>
    <property type="evidence" value="ECO:0007669"/>
    <property type="project" value="InterPro"/>
</dbReference>
<dbReference type="GO" id="GO:0050482">
    <property type="term" value="P:arachidonate secretion"/>
    <property type="evidence" value="ECO:0007669"/>
    <property type="project" value="InterPro"/>
</dbReference>
<accession>U5E662</accession>
<dbReference type="InterPro" id="IPR036444">
    <property type="entry name" value="PLipase_A2_dom_sf"/>
</dbReference>
<dbReference type="OrthoDB" id="3389925at2"/>
<keyword evidence="4" id="KW-1185">Reference proteome</keyword>
<reference evidence="3 4" key="1">
    <citation type="journal article" date="2014" name="BMC Genomics">
        <title>Genome based analysis of type-I polyketide synthase and nonribosomal peptide synthetase gene clusters in seven strains of five representative Nocardia species.</title>
        <authorList>
            <person name="Komaki H."/>
            <person name="Ichikawa N."/>
            <person name="Hosoyama A."/>
            <person name="Takahashi-Nakaguchi A."/>
            <person name="Matsuzawa T."/>
            <person name="Suzuki K."/>
            <person name="Fujita N."/>
            <person name="Gonoi T."/>
        </authorList>
    </citation>
    <scope>NUCLEOTIDE SEQUENCE [LARGE SCALE GENOMIC DNA]</scope>
    <source>
        <strain evidence="3 4">NBRC 15531</strain>
    </source>
</reference>
<dbReference type="STRING" id="1824.SAMN05444423_10765"/>
<evidence type="ECO:0000313" key="3">
    <source>
        <dbReference type="EMBL" id="GAD81798.1"/>
    </source>
</evidence>
<keyword evidence="1" id="KW-1133">Transmembrane helix</keyword>
<keyword evidence="2" id="KW-0732">Signal</keyword>
<comment type="caution">
    <text evidence="3">The sequence shown here is derived from an EMBL/GenBank/DDBJ whole genome shotgun (WGS) entry which is preliminary data.</text>
</comment>
<evidence type="ECO:0000256" key="1">
    <source>
        <dbReference type="SAM" id="Phobius"/>
    </source>
</evidence>
<sequence>MKTPLRPVPAACRARTAVSAASASSTPADVAHRRRSGVALCTAGLAMAAAVVMSAPGAMGTTPGGGTENAAAAAVVRALTDDDPDATGLIPRDFGYKFGYDPARQDGLLVNPNGSCSSPVTLPAEFAAACKAHDLGYDMLRYAERVDEPLGQWARRSVDAALNRRIHAACELRDDEFSRARCSVMADIAFTAVDVNSRRQEYGAPVVENVFADTDPADRPNLWPLARTVLGLFAVTAASAVIIDALRKRRRRWA</sequence>
<evidence type="ECO:0000256" key="2">
    <source>
        <dbReference type="SAM" id="SignalP"/>
    </source>
</evidence>
<dbReference type="Proteomes" id="UP000017048">
    <property type="component" value="Unassembled WGS sequence"/>
</dbReference>
<keyword evidence="1" id="KW-0812">Transmembrane</keyword>
<gene>
    <name evidence="3" type="ORF">NCAST_05_02340</name>
</gene>
<feature type="signal peptide" evidence="2">
    <location>
        <begin position="1"/>
        <end position="23"/>
    </location>
</feature>
<feature type="transmembrane region" description="Helical" evidence="1">
    <location>
        <begin position="225"/>
        <end position="246"/>
    </location>
</feature>
<dbReference type="SUPFAM" id="SSF48619">
    <property type="entry name" value="Phospholipase A2, PLA2"/>
    <property type="match status" value="1"/>
</dbReference>
<evidence type="ECO:0000313" key="4">
    <source>
        <dbReference type="Proteomes" id="UP000017048"/>
    </source>
</evidence>
<dbReference type="RefSeq" id="WP_022565542.1">
    <property type="nucleotide sequence ID" value="NZ_BAFO02000005.1"/>
</dbReference>
<feature type="chain" id="PRO_5004659102" description="Phospholipase A2" evidence="2">
    <location>
        <begin position="24"/>
        <end position="254"/>
    </location>
</feature>
<organism evidence="3 4">
    <name type="scientific">Nocardia asteroides NBRC 15531</name>
    <dbReference type="NCBI Taxonomy" id="1110697"/>
    <lineage>
        <taxon>Bacteria</taxon>
        <taxon>Bacillati</taxon>
        <taxon>Actinomycetota</taxon>
        <taxon>Actinomycetes</taxon>
        <taxon>Mycobacteriales</taxon>
        <taxon>Nocardiaceae</taxon>
        <taxon>Nocardia</taxon>
    </lineage>
</organism>